<keyword evidence="1" id="KW-0732">Signal</keyword>
<name>A0A4U8V2Q0_STECR</name>
<feature type="signal peptide" evidence="1">
    <location>
        <begin position="1"/>
        <end position="15"/>
    </location>
</feature>
<organism evidence="2">
    <name type="scientific">Steinernema carpocapsae</name>
    <name type="common">Entomopathogenic nematode</name>
    <dbReference type="NCBI Taxonomy" id="34508"/>
    <lineage>
        <taxon>Eukaryota</taxon>
        <taxon>Metazoa</taxon>
        <taxon>Ecdysozoa</taxon>
        <taxon>Nematoda</taxon>
        <taxon>Chromadorea</taxon>
        <taxon>Rhabditida</taxon>
        <taxon>Tylenchina</taxon>
        <taxon>Panagrolaimomorpha</taxon>
        <taxon>Strongyloidoidea</taxon>
        <taxon>Steinernematidae</taxon>
        <taxon>Steinernema</taxon>
    </lineage>
</organism>
<evidence type="ECO:0000313" key="2">
    <source>
        <dbReference type="EMBL" id="TMS40240.1"/>
    </source>
</evidence>
<protein>
    <submittedName>
        <fullName evidence="2">Uncharacterized protein</fullName>
    </submittedName>
</protein>
<reference evidence="2" key="2">
    <citation type="journal article" date="2015" name="Genome Biol.">
        <title>Comparative genomics of Steinernema reveals deeply conserved gene regulatory networks.</title>
        <authorList>
            <person name="Dillman A.R."/>
            <person name="Macchietto M."/>
            <person name="Porter C.F."/>
            <person name="Rogers A."/>
            <person name="Williams B."/>
            <person name="Antoshechkin I."/>
            <person name="Lee M.M."/>
            <person name="Goodwin Z."/>
            <person name="Lu X."/>
            <person name="Lewis E.E."/>
            <person name="Goodrich-Blair H."/>
            <person name="Stock S.P."/>
            <person name="Adams B.J."/>
            <person name="Sternberg P.W."/>
            <person name="Mortazavi A."/>
        </authorList>
    </citation>
    <scope>NUCLEOTIDE SEQUENCE [LARGE SCALE GENOMIC DNA]</scope>
    <source>
        <strain evidence="2">ALL</strain>
    </source>
</reference>
<reference evidence="2" key="3">
    <citation type="journal article" date="2019" name="G3 (Bethesda)">
        <title>Hybrid Assembly of the Genome of the Entomopathogenic Nematode Steinernema carpocapsae Identifies the X-Chromosome.</title>
        <authorList>
            <person name="Serra L."/>
            <person name="Macchietto M."/>
            <person name="Macias-Munoz A."/>
            <person name="McGill C.J."/>
            <person name="Rodriguez I.M."/>
            <person name="Rodriguez B."/>
            <person name="Murad R."/>
            <person name="Mortazavi A."/>
        </authorList>
    </citation>
    <scope>NUCLEOTIDE SEQUENCE [LARGE SCALE GENOMIC DNA]</scope>
    <source>
        <strain evidence="2">ALL</strain>
    </source>
</reference>
<evidence type="ECO:0000256" key="1">
    <source>
        <dbReference type="SAM" id="SignalP"/>
    </source>
</evidence>
<sequence>MRLGFFLLALSVASASNFVDYKKCEHEYHDFVKLCVLVGHEYDNNSMPLRYLSAQYGININVRLFQKYLVVTENKNLSSMTASERLALSVVKPTNITIRKNLPESAIPPPLPTDCYATKNQIDKKLKERIDINKDVPEYLSVGAWTGAVDHILPRLQKKVRLTYVEHDLRMAELVDKYFGMVSINNHFWLGWEGYNLHYDGIVLDSCYFLSGTDELMLCPAKFVFGEDTVFELYDKVKPSGQLHIVFNSADDDGLITKLIEKRLNLLFTGCKIEPLGSVKMITCTKGKGPGQC</sequence>
<accession>A0A4U8V2Q0</accession>
<reference evidence="2" key="1">
    <citation type="submission" date="2013-11" db="EMBL/GenBank/DDBJ databases">
        <authorList>
            <person name="Sternberg P."/>
            <person name="Dillman A."/>
            <person name="Macchietto M."/>
        </authorList>
    </citation>
    <scope>NUCLEOTIDE SEQUENCE</scope>
    <source>
        <strain evidence="2">ALL</strain>
    </source>
</reference>
<feature type="chain" id="PRO_5020520831" evidence="1">
    <location>
        <begin position="16"/>
        <end position="293"/>
    </location>
</feature>
<dbReference type="AlphaFoldDB" id="A0A4U8V2Q0"/>
<gene>
    <name evidence="2" type="ORF">L596_006639</name>
</gene>
<comment type="caution">
    <text evidence="2">The sequence shown here is derived from an EMBL/GenBank/DDBJ whole genome shotgun (WGS) entry which is preliminary data.</text>
</comment>
<dbReference type="EMBL" id="AZBU02000001">
    <property type="protein sequence ID" value="TMS40240.1"/>
    <property type="molecule type" value="Genomic_DNA"/>
</dbReference>
<proteinExistence type="predicted"/>